<name>A0A4E0RZX8_FASHE</name>
<dbReference type="Proteomes" id="UP000230066">
    <property type="component" value="Unassembled WGS sequence"/>
</dbReference>
<reference evidence="1" key="1">
    <citation type="submission" date="2019-03" db="EMBL/GenBank/DDBJ databases">
        <title>Improved annotation for the trematode Fasciola hepatica.</title>
        <authorList>
            <person name="Choi Y.-J."/>
            <person name="Martin J."/>
            <person name="Mitreva M."/>
        </authorList>
    </citation>
    <scope>NUCLEOTIDE SEQUENCE [LARGE SCALE GENOMIC DNA]</scope>
</reference>
<gene>
    <name evidence="1" type="ORF">D915_003833</name>
</gene>
<keyword evidence="2" id="KW-1185">Reference proteome</keyword>
<dbReference type="AlphaFoldDB" id="A0A4E0RZX8"/>
<organism evidence="1 2">
    <name type="scientific">Fasciola hepatica</name>
    <name type="common">Liver fluke</name>
    <dbReference type="NCBI Taxonomy" id="6192"/>
    <lineage>
        <taxon>Eukaryota</taxon>
        <taxon>Metazoa</taxon>
        <taxon>Spiralia</taxon>
        <taxon>Lophotrochozoa</taxon>
        <taxon>Platyhelminthes</taxon>
        <taxon>Trematoda</taxon>
        <taxon>Digenea</taxon>
        <taxon>Plagiorchiida</taxon>
        <taxon>Echinostomata</taxon>
        <taxon>Echinostomatoidea</taxon>
        <taxon>Fasciolidae</taxon>
        <taxon>Fasciola</taxon>
    </lineage>
</organism>
<proteinExistence type="predicted"/>
<evidence type="ECO:0000313" key="1">
    <source>
        <dbReference type="EMBL" id="THD25082.1"/>
    </source>
</evidence>
<accession>A0A4E0RZX8</accession>
<sequence>MYAIDVPFHFFSTDHPLTKFIIDLQNRYKSWNVSWEELKGLLNKLDGNWQANVNPSIPPHIPNQQRHHDKLDQLKQHMELVKQFIDQTALDLFSLLHSAKPYYHHFEYDMNSDNKLRFRTSSSFQKQLVQKLWNTRRLTLLILATIEDIQGRSLIKG</sequence>
<protein>
    <submittedName>
        <fullName evidence="1">Uncharacterized protein</fullName>
    </submittedName>
</protein>
<evidence type="ECO:0000313" key="2">
    <source>
        <dbReference type="Proteomes" id="UP000230066"/>
    </source>
</evidence>
<dbReference type="EMBL" id="JXXN02001298">
    <property type="protein sequence ID" value="THD25082.1"/>
    <property type="molecule type" value="Genomic_DNA"/>
</dbReference>
<comment type="caution">
    <text evidence="1">The sequence shown here is derived from an EMBL/GenBank/DDBJ whole genome shotgun (WGS) entry which is preliminary data.</text>
</comment>